<comment type="caution">
    <text evidence="2">The sequence shown here is derived from an EMBL/GenBank/DDBJ whole genome shotgun (WGS) entry which is preliminary data.</text>
</comment>
<evidence type="ECO:0000313" key="3">
    <source>
        <dbReference type="Proteomes" id="UP000658656"/>
    </source>
</evidence>
<evidence type="ECO:0000256" key="1">
    <source>
        <dbReference type="SAM" id="MobiDB-lite"/>
    </source>
</evidence>
<name>A0A8H9J3H8_9PSEU</name>
<keyword evidence="3" id="KW-1185">Reference proteome</keyword>
<sequence>MEIYMTIGNRGTTLSSAAPMGAQAEHGTGVRRAMACVLSAGTPARLRHLALVRTDVFGVVVATNAAVRTADLPTTKQPKIHVPPPRRERSP</sequence>
<evidence type="ECO:0000313" key="2">
    <source>
        <dbReference type="EMBL" id="GHF80149.1"/>
    </source>
</evidence>
<dbReference type="RefSeq" id="WP_145939181.1">
    <property type="nucleotide sequence ID" value="NZ_BNAV01000013.1"/>
</dbReference>
<reference evidence="2" key="2">
    <citation type="submission" date="2020-09" db="EMBL/GenBank/DDBJ databases">
        <authorList>
            <person name="Sun Q."/>
            <person name="Zhou Y."/>
        </authorList>
    </citation>
    <scope>NUCLEOTIDE SEQUENCE</scope>
    <source>
        <strain evidence="2">CGMCC 4.7679</strain>
    </source>
</reference>
<protein>
    <submittedName>
        <fullName evidence="2">Uncharacterized protein</fullName>
    </submittedName>
</protein>
<gene>
    <name evidence="2" type="ORF">GCM10017566_63000</name>
</gene>
<organism evidence="2 3">
    <name type="scientific">Amycolatopsis bartoniae</name>
    <dbReference type="NCBI Taxonomy" id="941986"/>
    <lineage>
        <taxon>Bacteria</taxon>
        <taxon>Bacillati</taxon>
        <taxon>Actinomycetota</taxon>
        <taxon>Actinomycetes</taxon>
        <taxon>Pseudonocardiales</taxon>
        <taxon>Pseudonocardiaceae</taxon>
        <taxon>Amycolatopsis</taxon>
    </lineage>
</organism>
<dbReference type="EMBL" id="BNAV01000013">
    <property type="protein sequence ID" value="GHF80149.1"/>
    <property type="molecule type" value="Genomic_DNA"/>
</dbReference>
<feature type="region of interest" description="Disordered" evidence="1">
    <location>
        <begin position="71"/>
        <end position="91"/>
    </location>
</feature>
<accession>A0A8H9J3H8</accession>
<proteinExistence type="predicted"/>
<dbReference type="OrthoDB" id="3628499at2"/>
<dbReference type="Proteomes" id="UP000658656">
    <property type="component" value="Unassembled WGS sequence"/>
</dbReference>
<reference evidence="2" key="1">
    <citation type="journal article" date="2014" name="Int. J. Syst. Evol. Microbiol.">
        <title>Complete genome sequence of Corynebacterium casei LMG S-19264T (=DSM 44701T), isolated from a smear-ripened cheese.</title>
        <authorList>
            <consortium name="US DOE Joint Genome Institute (JGI-PGF)"/>
            <person name="Walter F."/>
            <person name="Albersmeier A."/>
            <person name="Kalinowski J."/>
            <person name="Ruckert C."/>
        </authorList>
    </citation>
    <scope>NUCLEOTIDE SEQUENCE</scope>
    <source>
        <strain evidence="2">CGMCC 4.7679</strain>
    </source>
</reference>
<dbReference type="AlphaFoldDB" id="A0A8H9J3H8"/>